<dbReference type="Pfam" id="PF03466">
    <property type="entry name" value="LysR_substrate"/>
    <property type="match status" value="1"/>
</dbReference>
<dbReference type="PANTHER" id="PTHR30118:SF15">
    <property type="entry name" value="TRANSCRIPTIONAL REGULATORY PROTEIN"/>
    <property type="match status" value="1"/>
</dbReference>
<evidence type="ECO:0000256" key="3">
    <source>
        <dbReference type="ARBA" id="ARBA00023125"/>
    </source>
</evidence>
<dbReference type="SUPFAM" id="SSF53850">
    <property type="entry name" value="Periplasmic binding protein-like II"/>
    <property type="match status" value="1"/>
</dbReference>
<dbReference type="InterPro" id="IPR037402">
    <property type="entry name" value="YidZ_PBP2"/>
</dbReference>
<keyword evidence="4" id="KW-0804">Transcription</keyword>
<organism evidence="6 7">
    <name type="scientific">Edwardsiella tarda ATCC 23685</name>
    <dbReference type="NCBI Taxonomy" id="500638"/>
    <lineage>
        <taxon>Bacteria</taxon>
        <taxon>Pseudomonadati</taxon>
        <taxon>Pseudomonadota</taxon>
        <taxon>Gammaproteobacteria</taxon>
        <taxon>Enterobacterales</taxon>
        <taxon>Hafniaceae</taxon>
        <taxon>Edwardsiella</taxon>
    </lineage>
</organism>
<dbReference type="InterPro" id="IPR036388">
    <property type="entry name" value="WH-like_DNA-bd_sf"/>
</dbReference>
<proteinExistence type="inferred from homology"/>
<dbReference type="InterPro" id="IPR000847">
    <property type="entry name" value="LysR_HTH_N"/>
</dbReference>
<evidence type="ECO:0000313" key="6">
    <source>
        <dbReference type="EMBL" id="EFE24492.1"/>
    </source>
</evidence>
<keyword evidence="3" id="KW-0238">DNA-binding</keyword>
<dbReference type="Gene3D" id="3.40.190.10">
    <property type="entry name" value="Periplasmic binding protein-like II"/>
    <property type="match status" value="2"/>
</dbReference>
<comment type="caution">
    <text evidence="6">The sequence shown here is derived from an EMBL/GenBank/DDBJ whole genome shotgun (WGS) entry which is preliminary data.</text>
</comment>
<evidence type="ECO:0000259" key="5">
    <source>
        <dbReference type="PROSITE" id="PS50931"/>
    </source>
</evidence>
<dbReference type="PROSITE" id="PS50931">
    <property type="entry name" value="HTH_LYSR"/>
    <property type="match status" value="1"/>
</dbReference>
<dbReference type="InterPro" id="IPR050389">
    <property type="entry name" value="LysR-type_TF"/>
</dbReference>
<evidence type="ECO:0000256" key="1">
    <source>
        <dbReference type="ARBA" id="ARBA00009437"/>
    </source>
</evidence>
<dbReference type="GO" id="GO:0003677">
    <property type="term" value="F:DNA binding"/>
    <property type="evidence" value="ECO:0007669"/>
    <property type="project" value="UniProtKB-KW"/>
</dbReference>
<reference evidence="6 7" key="1">
    <citation type="submission" date="2010-02" db="EMBL/GenBank/DDBJ databases">
        <authorList>
            <person name="Weinstock G."/>
            <person name="Sodergren E."/>
            <person name="Clifton S."/>
            <person name="Fulton L."/>
            <person name="Fulton B."/>
            <person name="Courtney L."/>
            <person name="Fronick C."/>
            <person name="Harrison M."/>
            <person name="Strong C."/>
            <person name="Farmer C."/>
            <person name="Delahaunty K."/>
            <person name="Markovic C."/>
            <person name="Hall O."/>
            <person name="Minx P."/>
            <person name="Tomlinson C."/>
            <person name="Mitreva M."/>
            <person name="Nelson J."/>
            <person name="Hou S."/>
            <person name="Wollam A."/>
            <person name="Pepin K.H."/>
            <person name="Johnson M."/>
            <person name="Bhonagiri V."/>
            <person name="Zhang X."/>
            <person name="Suruliraj S."/>
            <person name="Warren W."/>
            <person name="Chinwalla A."/>
            <person name="Mardis E.R."/>
            <person name="Wilson R.K."/>
        </authorList>
    </citation>
    <scope>NUCLEOTIDE SEQUENCE [LARGE SCALE GENOMIC DNA]</scope>
    <source>
        <strain evidence="6 7">ATCC 23685</strain>
    </source>
</reference>
<keyword evidence="2" id="KW-0805">Transcription regulation</keyword>
<dbReference type="PANTHER" id="PTHR30118">
    <property type="entry name" value="HTH-TYPE TRANSCRIPTIONAL REGULATOR LEUO-RELATED"/>
    <property type="match status" value="1"/>
</dbReference>
<comment type="similarity">
    <text evidence="1">Belongs to the LysR transcriptional regulatory family.</text>
</comment>
<name>D4F198_EDWTA</name>
<accession>D4F198</accession>
<dbReference type="InterPro" id="IPR005119">
    <property type="entry name" value="LysR_subst-bd"/>
</dbReference>
<dbReference type="Proteomes" id="UP000003692">
    <property type="component" value="Unassembled WGS sequence"/>
</dbReference>
<dbReference type="SUPFAM" id="SSF46785">
    <property type="entry name" value="Winged helix' DNA-binding domain"/>
    <property type="match status" value="1"/>
</dbReference>
<dbReference type="HOGENOM" id="CLU_039613_39_3_6"/>
<dbReference type="GO" id="GO:0003700">
    <property type="term" value="F:DNA-binding transcription factor activity"/>
    <property type="evidence" value="ECO:0007669"/>
    <property type="project" value="InterPro"/>
</dbReference>
<evidence type="ECO:0000313" key="7">
    <source>
        <dbReference type="Proteomes" id="UP000003692"/>
    </source>
</evidence>
<dbReference type="AlphaFoldDB" id="D4F198"/>
<evidence type="ECO:0000256" key="2">
    <source>
        <dbReference type="ARBA" id="ARBA00023015"/>
    </source>
</evidence>
<sequence length="329" mass="36328">MIMRKLNNVAVDSELLALFRALAETGSLSQAATRMGMSQAAASRALTKLRAIFQDALFVKGGYGMQATARAHELMPRVTCALQALDHLTTPYQFDPQALQRTLSLGAVDNGVWMIFSRVVKALFQQAPQARIAILPIGDDLFSSLKFGRMDLAIYPLIELPADFHEVNLFWTEIVCLVRREHPLARQLRRGEAPTLAQINAYRRLQISLHDGAPGAAVGHPLTGPQAEYDVAMSVPYFLAAPMILTQTDFVLALPLQTARYFAGMAELTILPYPSAASPFYTRLIWHHRVHHDPAIEWLRDLFLRFAGEEQAAGESMACQQATVCSGPG</sequence>
<feature type="domain" description="HTH lysR-type" evidence="5">
    <location>
        <begin position="11"/>
        <end position="68"/>
    </location>
</feature>
<dbReference type="InterPro" id="IPR036390">
    <property type="entry name" value="WH_DNA-bd_sf"/>
</dbReference>
<dbReference type="CDD" id="cd08417">
    <property type="entry name" value="PBP2_Nitroaromatics_like"/>
    <property type="match status" value="1"/>
</dbReference>
<protein>
    <submittedName>
        <fullName evidence="6">Transcriptional regulator, LysR family</fullName>
    </submittedName>
</protein>
<evidence type="ECO:0000256" key="4">
    <source>
        <dbReference type="ARBA" id="ARBA00023163"/>
    </source>
</evidence>
<dbReference type="EMBL" id="ADGK01000014">
    <property type="protein sequence ID" value="EFE24492.1"/>
    <property type="molecule type" value="Genomic_DNA"/>
</dbReference>
<dbReference type="Gene3D" id="1.10.10.10">
    <property type="entry name" value="Winged helix-like DNA-binding domain superfamily/Winged helix DNA-binding domain"/>
    <property type="match status" value="1"/>
</dbReference>
<gene>
    <name evidence="6" type="ORF">EDWATA_00482</name>
</gene>
<dbReference type="Pfam" id="PF00126">
    <property type="entry name" value="HTH_1"/>
    <property type="match status" value="1"/>
</dbReference>